<dbReference type="EMBL" id="CATOUU010000590">
    <property type="protein sequence ID" value="CAI9934958.1"/>
    <property type="molecule type" value="Genomic_DNA"/>
</dbReference>
<dbReference type="AlphaFoldDB" id="A0AA86PAM5"/>
<dbReference type="EMBL" id="CAXDID020000084">
    <property type="protein sequence ID" value="CAL6019995.1"/>
    <property type="molecule type" value="Genomic_DNA"/>
</dbReference>
<feature type="domain" description="Lipid-binding serum glycoprotein N-terminal" evidence="1">
    <location>
        <begin position="55"/>
        <end position="196"/>
    </location>
</feature>
<evidence type="ECO:0000313" key="3">
    <source>
        <dbReference type="EMBL" id="CAL6019995.1"/>
    </source>
</evidence>
<dbReference type="Gene3D" id="3.15.10.10">
    <property type="entry name" value="Bactericidal permeability-increasing protein, domain 1"/>
    <property type="match status" value="1"/>
</dbReference>
<dbReference type="InterPro" id="IPR017942">
    <property type="entry name" value="Lipid-bd_serum_glycop_N"/>
</dbReference>
<keyword evidence="4" id="KW-1185">Reference proteome</keyword>
<dbReference type="PANTHER" id="PTHR46801">
    <property type="entry name" value="OS06G0309200 PROTEIN"/>
    <property type="match status" value="1"/>
</dbReference>
<reference evidence="3 4" key="2">
    <citation type="submission" date="2024-07" db="EMBL/GenBank/DDBJ databases">
        <authorList>
            <person name="Akdeniz Z."/>
        </authorList>
    </citation>
    <scope>NUCLEOTIDE SEQUENCE [LARGE SCALE GENOMIC DNA]</scope>
</reference>
<proteinExistence type="predicted"/>
<gene>
    <name evidence="2" type="ORF">HINF_LOCUS22603</name>
    <name evidence="3" type="ORF">HINF_LOCUS27217</name>
</gene>
<name>A0AA86PAM5_9EUKA</name>
<reference evidence="2" key="1">
    <citation type="submission" date="2023-06" db="EMBL/GenBank/DDBJ databases">
        <authorList>
            <person name="Kurt Z."/>
        </authorList>
    </citation>
    <scope>NUCLEOTIDE SEQUENCE</scope>
</reference>
<organism evidence="2">
    <name type="scientific">Hexamita inflata</name>
    <dbReference type="NCBI Taxonomy" id="28002"/>
    <lineage>
        <taxon>Eukaryota</taxon>
        <taxon>Metamonada</taxon>
        <taxon>Diplomonadida</taxon>
        <taxon>Hexamitidae</taxon>
        <taxon>Hexamitinae</taxon>
        <taxon>Hexamita</taxon>
    </lineage>
</organism>
<dbReference type="Pfam" id="PF01273">
    <property type="entry name" value="LBP_BPI_CETP"/>
    <property type="match status" value="1"/>
</dbReference>
<sequence length="439" mass="49641">MIVLLSLQVFDDCEQNYPRMLQHNDSLQSSTATEKGTAQYLLCGIRGSLSQVFDIQIPNITVPINIGVTQIDFSLTDIKIYNLQVPELDVKLNEQNIVQLYLPNCDVDLKFQWKFQQSSYPYTTDSGSGTVVLRNGTMSGSAISEVDGVKCPGHMKVNVIKSNLEYQSLKIQLQGGQSWIFQSLIDIIMEAVQVQIAGFISSTMSAGFVKLANDVFEDGRREMNYANKKFIKDERYTDRVQIGSRFATLLFSGQTYLKENLTDEYITNGVGGITLNKFNTDIQMAVKDEAFNNIFYMFHKYENAFSGKDFKCVKHPTLRFTNTAALVSILVEVNETQVEIQLIAKPVVMDNISAITGKIRFDYFPYSIELRDGIDADSLLAAVLEHMNDTSEDAAFQYNYTLMVDIRTYQVVFDASERVMRLIGDTPEECMPYRLSDPL</sequence>
<evidence type="ECO:0000313" key="2">
    <source>
        <dbReference type="EMBL" id="CAI9934958.1"/>
    </source>
</evidence>
<dbReference type="Proteomes" id="UP001642409">
    <property type="component" value="Unassembled WGS sequence"/>
</dbReference>
<dbReference type="GO" id="GO:0008289">
    <property type="term" value="F:lipid binding"/>
    <property type="evidence" value="ECO:0007669"/>
    <property type="project" value="InterPro"/>
</dbReference>
<evidence type="ECO:0000313" key="4">
    <source>
        <dbReference type="Proteomes" id="UP001642409"/>
    </source>
</evidence>
<dbReference type="SUPFAM" id="SSF55394">
    <property type="entry name" value="Bactericidal permeability-increasing protein, BPI"/>
    <property type="match status" value="1"/>
</dbReference>
<accession>A0AA86PAM5</accession>
<comment type="caution">
    <text evidence="2">The sequence shown here is derived from an EMBL/GenBank/DDBJ whole genome shotgun (WGS) entry which is preliminary data.</text>
</comment>
<dbReference type="PANTHER" id="PTHR46801:SF2">
    <property type="entry name" value="LIPOPOLYSACCHARIDE-BINDING PROTEIN"/>
    <property type="match status" value="1"/>
</dbReference>
<dbReference type="InterPro" id="IPR045897">
    <property type="entry name" value="BPI/LBP_pln"/>
</dbReference>
<evidence type="ECO:0000259" key="1">
    <source>
        <dbReference type="Pfam" id="PF01273"/>
    </source>
</evidence>
<protein>
    <recommendedName>
        <fullName evidence="1">Lipid-binding serum glycoprotein N-terminal domain-containing protein</fullName>
    </recommendedName>
</protein>
<dbReference type="InterPro" id="IPR017943">
    <property type="entry name" value="Bactericidal_perm-incr_a/b_dom"/>
</dbReference>